<feature type="transmembrane region" description="Helical" evidence="1">
    <location>
        <begin position="80"/>
        <end position="100"/>
    </location>
</feature>
<keyword evidence="1" id="KW-0812">Transmembrane</keyword>
<dbReference type="STRING" id="1147741.A0A0R3RGK0"/>
<proteinExistence type="predicted"/>
<evidence type="ECO:0000313" key="2">
    <source>
        <dbReference type="Proteomes" id="UP000050640"/>
    </source>
</evidence>
<dbReference type="WBParaSite" id="EEL_0000053701-mRNA-1">
    <property type="protein sequence ID" value="EEL_0000053701-mRNA-1"/>
    <property type="gene ID" value="EEL_0000053701"/>
</dbReference>
<keyword evidence="2" id="KW-1185">Reference proteome</keyword>
<sequence length="103" mass="12176">MTSETESGSDSSSLSKIFETSGLTEIVSNKLPEGCARKWLVNCNRCNEPVTRKQALMVCNSKIIKFSKKNECYELKIFNFLYFFIFFIFLLYNMKIFYIFRYK</sequence>
<name>A0A0R3RGK0_9BILA</name>
<accession>A0A0R3RGK0</accession>
<protein>
    <submittedName>
        <fullName evidence="3">Uncharacterized protein</fullName>
    </submittedName>
</protein>
<evidence type="ECO:0000313" key="3">
    <source>
        <dbReference type="WBParaSite" id="EEL_0000053701-mRNA-1"/>
    </source>
</evidence>
<reference evidence="3" key="1">
    <citation type="submission" date="2017-02" db="UniProtKB">
        <authorList>
            <consortium name="WormBaseParasite"/>
        </authorList>
    </citation>
    <scope>IDENTIFICATION</scope>
</reference>
<dbReference type="AlphaFoldDB" id="A0A0R3RGK0"/>
<dbReference type="Proteomes" id="UP000050640">
    <property type="component" value="Unplaced"/>
</dbReference>
<keyword evidence="1" id="KW-0472">Membrane</keyword>
<evidence type="ECO:0000256" key="1">
    <source>
        <dbReference type="SAM" id="Phobius"/>
    </source>
</evidence>
<organism evidence="2 3">
    <name type="scientific">Elaeophora elaphi</name>
    <dbReference type="NCBI Taxonomy" id="1147741"/>
    <lineage>
        <taxon>Eukaryota</taxon>
        <taxon>Metazoa</taxon>
        <taxon>Ecdysozoa</taxon>
        <taxon>Nematoda</taxon>
        <taxon>Chromadorea</taxon>
        <taxon>Rhabditida</taxon>
        <taxon>Spirurina</taxon>
        <taxon>Spiruromorpha</taxon>
        <taxon>Filarioidea</taxon>
        <taxon>Onchocercidae</taxon>
        <taxon>Elaeophora</taxon>
    </lineage>
</organism>
<keyword evidence="1" id="KW-1133">Transmembrane helix</keyword>